<sequence>MCNLRPAIFVQPARNVGNVGDRRVNCSTLIGAMARDQTISRTISTRPTMASAEEKFTEIFSLSQDPGLAESGGGHGQKGVDFQRYWAILRIFALKEGNATDFLLLFESIQDIAEFDSETSPTRVDIYQIKKKDSGEWSFNDLTGMLKPDGRKKKVVPTLSKVAKSPVGKLYKARLAVQQLDVTAHFVSNAGCDLPLALSGTASSLSACLASQLDTSHVSLLTDGLALLHATLGEVPDLKQLILRKTTLQPDDPHRLALGTATEYLSKHMPRSAGQAKAFVDALFVQFSGLGRQTQPVSSFGELRRQRGYSMSELDAALADLEGVPDLKLHLDTMLNGFSIAGLAPLKRVSIDVAITKYFSGLVSGTRGADELALIDECAKAVPSLMGCAQLLPALEVEAARIATSHTTFKETEVFAYLLIQVTKNAAT</sequence>
<dbReference type="GO" id="GO:0004518">
    <property type="term" value="F:nuclease activity"/>
    <property type="evidence" value="ECO:0007669"/>
    <property type="project" value="InterPro"/>
</dbReference>
<organism evidence="2 3">
    <name type="scientific">Burkholderia contaminans</name>
    <dbReference type="NCBI Taxonomy" id="488447"/>
    <lineage>
        <taxon>Bacteria</taxon>
        <taxon>Pseudomonadati</taxon>
        <taxon>Pseudomonadota</taxon>
        <taxon>Betaproteobacteria</taxon>
        <taxon>Burkholderiales</taxon>
        <taxon>Burkholderiaceae</taxon>
        <taxon>Burkholderia</taxon>
        <taxon>Burkholderia cepacia complex</taxon>
    </lineage>
</organism>
<feature type="domain" description="CD-NTase associated protein 4-like DNA endonuclease" evidence="1">
    <location>
        <begin position="71"/>
        <end position="284"/>
    </location>
</feature>
<dbReference type="AlphaFoldDB" id="A0A3N8QUJ5"/>
<reference evidence="2 3" key="1">
    <citation type="submission" date="2018-08" db="EMBL/GenBank/DDBJ databases">
        <title>Comparative analysis of Burkholderia isolates from Puerto Rico.</title>
        <authorList>
            <person name="Hall C."/>
            <person name="Sahl J."/>
            <person name="Wagner D."/>
        </authorList>
    </citation>
    <scope>NUCLEOTIDE SEQUENCE [LARGE SCALE GENOMIC DNA]</scope>
    <source>
        <strain evidence="2 3">Bp9001</strain>
    </source>
</reference>
<dbReference type="InterPro" id="IPR025382">
    <property type="entry name" value="Cap4-like_endonuclease_dom"/>
</dbReference>
<evidence type="ECO:0000313" key="2">
    <source>
        <dbReference type="EMBL" id="RQT27437.1"/>
    </source>
</evidence>
<gene>
    <name evidence="2" type="ORF">DF037_18055</name>
</gene>
<dbReference type="EMBL" id="QTQX01000011">
    <property type="protein sequence ID" value="RQT27437.1"/>
    <property type="molecule type" value="Genomic_DNA"/>
</dbReference>
<comment type="caution">
    <text evidence="2">The sequence shown here is derived from an EMBL/GenBank/DDBJ whole genome shotgun (WGS) entry which is preliminary data.</text>
</comment>
<name>A0A3N8QUJ5_9BURK</name>
<evidence type="ECO:0000259" key="1">
    <source>
        <dbReference type="Pfam" id="PF14130"/>
    </source>
</evidence>
<dbReference type="Proteomes" id="UP000269271">
    <property type="component" value="Unassembled WGS sequence"/>
</dbReference>
<accession>A0A3N8QUJ5</accession>
<proteinExistence type="predicted"/>
<dbReference type="Pfam" id="PF14130">
    <property type="entry name" value="Cap4_nuclease"/>
    <property type="match status" value="1"/>
</dbReference>
<protein>
    <submittedName>
        <fullName evidence="2">DUF4297 domain-containing protein</fullName>
    </submittedName>
</protein>
<evidence type="ECO:0000313" key="3">
    <source>
        <dbReference type="Proteomes" id="UP000269271"/>
    </source>
</evidence>